<protein>
    <submittedName>
        <fullName evidence="2">Uncharacterized protein</fullName>
    </submittedName>
</protein>
<feature type="region of interest" description="Disordered" evidence="1">
    <location>
        <begin position="33"/>
        <end position="58"/>
    </location>
</feature>
<name>A0A3N4KF99_9PEZI</name>
<evidence type="ECO:0000256" key="1">
    <source>
        <dbReference type="SAM" id="MobiDB-lite"/>
    </source>
</evidence>
<evidence type="ECO:0000313" key="2">
    <source>
        <dbReference type="EMBL" id="RPB07021.1"/>
    </source>
</evidence>
<proteinExistence type="predicted"/>
<evidence type="ECO:0000313" key="3">
    <source>
        <dbReference type="Proteomes" id="UP000277580"/>
    </source>
</evidence>
<reference evidence="2 3" key="1">
    <citation type="journal article" date="2018" name="Nat. Ecol. Evol.">
        <title>Pezizomycetes genomes reveal the molecular basis of ectomycorrhizal truffle lifestyle.</title>
        <authorList>
            <person name="Murat C."/>
            <person name="Payen T."/>
            <person name="Noel B."/>
            <person name="Kuo A."/>
            <person name="Morin E."/>
            <person name="Chen J."/>
            <person name="Kohler A."/>
            <person name="Krizsan K."/>
            <person name="Balestrini R."/>
            <person name="Da Silva C."/>
            <person name="Montanini B."/>
            <person name="Hainaut M."/>
            <person name="Levati E."/>
            <person name="Barry K.W."/>
            <person name="Belfiori B."/>
            <person name="Cichocki N."/>
            <person name="Clum A."/>
            <person name="Dockter R.B."/>
            <person name="Fauchery L."/>
            <person name="Guy J."/>
            <person name="Iotti M."/>
            <person name="Le Tacon F."/>
            <person name="Lindquist E.A."/>
            <person name="Lipzen A."/>
            <person name="Malagnac F."/>
            <person name="Mello A."/>
            <person name="Molinier V."/>
            <person name="Miyauchi S."/>
            <person name="Poulain J."/>
            <person name="Riccioni C."/>
            <person name="Rubini A."/>
            <person name="Sitrit Y."/>
            <person name="Splivallo R."/>
            <person name="Traeger S."/>
            <person name="Wang M."/>
            <person name="Zifcakova L."/>
            <person name="Wipf D."/>
            <person name="Zambonelli A."/>
            <person name="Paolocci F."/>
            <person name="Nowrousian M."/>
            <person name="Ottonello S."/>
            <person name="Baldrian P."/>
            <person name="Spatafora J.W."/>
            <person name="Henrissat B."/>
            <person name="Nagy L.G."/>
            <person name="Aury J.M."/>
            <person name="Wincker P."/>
            <person name="Grigoriev I.V."/>
            <person name="Bonfante P."/>
            <person name="Martin F.M."/>
        </authorList>
    </citation>
    <scope>NUCLEOTIDE SEQUENCE [LARGE SCALE GENOMIC DNA]</scope>
    <source>
        <strain evidence="2 3">CCBAS932</strain>
    </source>
</reference>
<sequence>MDSNHPDVLRDLIVDQARQIMLLKAKNAELQRSVNRQAEPPSPYINIEKGRPPPNLPDLSYPPAYPDYSNYNSRPLPVHGPNTAGHRIYLGLVRATDVAALGMHALKELDDGLKAIAHCLVPRAYGAPESGVFTQAAADMVALLNRVSLRPEPLPGLPAAHAAEFRNSNRGRYLRLWDARQRQFTFIPEENRRHVLYFETFLQLLLFRGIDAEALP</sequence>
<dbReference type="OrthoDB" id="5408664at2759"/>
<gene>
    <name evidence="2" type="ORF">P167DRAFT_579736</name>
</gene>
<dbReference type="Proteomes" id="UP000277580">
    <property type="component" value="Unassembled WGS sequence"/>
</dbReference>
<organism evidence="2 3">
    <name type="scientific">Morchella conica CCBAS932</name>
    <dbReference type="NCBI Taxonomy" id="1392247"/>
    <lineage>
        <taxon>Eukaryota</taxon>
        <taxon>Fungi</taxon>
        <taxon>Dikarya</taxon>
        <taxon>Ascomycota</taxon>
        <taxon>Pezizomycotina</taxon>
        <taxon>Pezizomycetes</taxon>
        <taxon>Pezizales</taxon>
        <taxon>Morchellaceae</taxon>
        <taxon>Morchella</taxon>
    </lineage>
</organism>
<accession>A0A3N4KF99</accession>
<dbReference type="EMBL" id="ML119199">
    <property type="protein sequence ID" value="RPB07021.1"/>
    <property type="molecule type" value="Genomic_DNA"/>
</dbReference>
<keyword evidence="3" id="KW-1185">Reference proteome</keyword>
<dbReference type="AlphaFoldDB" id="A0A3N4KF99"/>
<dbReference type="InParanoid" id="A0A3N4KF99"/>